<evidence type="ECO:0000256" key="3">
    <source>
        <dbReference type="ARBA" id="ARBA00022737"/>
    </source>
</evidence>
<keyword evidence="7" id="KW-0472">Membrane</keyword>
<dbReference type="SUPFAM" id="SSF49313">
    <property type="entry name" value="Cadherin-like"/>
    <property type="match status" value="2"/>
</dbReference>
<dbReference type="GO" id="GO:0005886">
    <property type="term" value="C:plasma membrane"/>
    <property type="evidence" value="ECO:0007669"/>
    <property type="project" value="InterPro"/>
</dbReference>
<evidence type="ECO:0000313" key="12">
    <source>
        <dbReference type="Proteomes" id="UP001142489"/>
    </source>
</evidence>
<sequence length="376" mass="43081">MSHKGMGENKKLWSYKDRICLQCFMIVFIWETISAQIHYSIPEEMQKGSFVGNIAKDLGMDRNHLSDREFRILTKTGMIKYFALNYNNGHLQISERIDREEICGRAEKCTLNFQVIVESKRKLYGIEVEVTDINDNAPQFPPGDQEVQYSIPEETEKDSFVGNLAQDLGLELRDLSKHKLSISEKQYFSLNEHNGNLYVKDRIDREEICGKSSSCVLNLEIVVHNPLNIFNVKVFIDDVNDNAPYFQEGDIQIEMMLLTIVVKLQRSRSPTFLQCFVPDPCSKTGTIFPPNYEEGTLPYSYQICLSSESRRNELTFLQPSLQIAENILGSGNPEVSLMFNEGNNLNSEQQSGEMEVGYQQRSEDSMEKVRIHAGII</sequence>
<dbReference type="PROSITE" id="PS50268">
    <property type="entry name" value="CADHERIN_2"/>
    <property type="match status" value="1"/>
</dbReference>
<comment type="caution">
    <text evidence="11">The sequence shown here is derived from an EMBL/GenBank/DDBJ whole genome shotgun (WGS) entry which is preliminary data.</text>
</comment>
<dbReference type="InterPro" id="IPR050174">
    <property type="entry name" value="Protocadherin/Cadherin-CA"/>
</dbReference>
<protein>
    <recommendedName>
        <fullName evidence="10">Cadherin domain-containing protein</fullName>
    </recommendedName>
</protein>
<dbReference type="Pfam" id="PF08266">
    <property type="entry name" value="Cadherin_2"/>
    <property type="match status" value="2"/>
</dbReference>
<dbReference type="InterPro" id="IPR032455">
    <property type="entry name" value="Cadherin_C"/>
</dbReference>
<dbReference type="InterPro" id="IPR020894">
    <property type="entry name" value="Cadherin_CS"/>
</dbReference>
<evidence type="ECO:0000256" key="4">
    <source>
        <dbReference type="ARBA" id="ARBA00022837"/>
    </source>
</evidence>
<dbReference type="Pfam" id="PF16492">
    <property type="entry name" value="Cadherin_C_2"/>
    <property type="match status" value="1"/>
</dbReference>
<dbReference type="GO" id="GO:0005509">
    <property type="term" value="F:calcium ion binding"/>
    <property type="evidence" value="ECO:0007669"/>
    <property type="project" value="UniProtKB-UniRule"/>
</dbReference>
<keyword evidence="12" id="KW-1185">Reference proteome</keyword>
<dbReference type="InterPro" id="IPR013164">
    <property type="entry name" value="Cadherin_N"/>
</dbReference>
<keyword evidence="3" id="KW-0677">Repeat</keyword>
<name>A0A9Q0Y285_9SAUR</name>
<dbReference type="PRINTS" id="PR00205">
    <property type="entry name" value="CADHERIN"/>
</dbReference>
<evidence type="ECO:0000256" key="1">
    <source>
        <dbReference type="ARBA" id="ARBA00004167"/>
    </source>
</evidence>
<keyword evidence="2" id="KW-0812">Transmembrane</keyword>
<evidence type="ECO:0000313" key="11">
    <source>
        <dbReference type="EMBL" id="KAJ7338102.1"/>
    </source>
</evidence>
<dbReference type="FunFam" id="2.60.40.60:FF:000006">
    <property type="entry name" value="Protocadherin alpha 2"/>
    <property type="match status" value="2"/>
</dbReference>
<feature type="domain" description="Cadherin" evidence="10">
    <location>
        <begin position="128"/>
        <end position="246"/>
    </location>
</feature>
<dbReference type="CDD" id="cd11304">
    <property type="entry name" value="Cadherin_repeat"/>
    <property type="match status" value="2"/>
</dbReference>
<keyword evidence="5" id="KW-0130">Cell adhesion</keyword>
<dbReference type="InterPro" id="IPR002126">
    <property type="entry name" value="Cadherin-like_dom"/>
</dbReference>
<evidence type="ECO:0000256" key="9">
    <source>
        <dbReference type="PROSITE-ProRule" id="PRU00043"/>
    </source>
</evidence>
<reference evidence="11" key="1">
    <citation type="journal article" date="2023" name="DNA Res.">
        <title>Chromosome-level genome assembly of Phrynocephalus forsythii using third-generation DNA sequencing and Hi-C analysis.</title>
        <authorList>
            <person name="Qi Y."/>
            <person name="Zhao W."/>
            <person name="Zhao Y."/>
            <person name="Niu C."/>
            <person name="Cao S."/>
            <person name="Zhang Y."/>
        </authorList>
    </citation>
    <scope>NUCLEOTIDE SEQUENCE</scope>
    <source>
        <tissue evidence="11">Muscle</tissue>
    </source>
</reference>
<dbReference type="GO" id="GO:0007156">
    <property type="term" value="P:homophilic cell adhesion via plasma membrane adhesion molecules"/>
    <property type="evidence" value="ECO:0007669"/>
    <property type="project" value="InterPro"/>
</dbReference>
<accession>A0A9Q0Y285</accession>
<keyword evidence="8" id="KW-0325">Glycoprotein</keyword>
<proteinExistence type="predicted"/>
<dbReference type="PANTHER" id="PTHR24028:SF234">
    <property type="entry name" value="PROTOCADHERIN GAMMA-A3"/>
    <property type="match status" value="1"/>
</dbReference>
<evidence type="ECO:0000256" key="8">
    <source>
        <dbReference type="ARBA" id="ARBA00023180"/>
    </source>
</evidence>
<dbReference type="EMBL" id="JAPFRF010000003">
    <property type="protein sequence ID" value="KAJ7338102.1"/>
    <property type="molecule type" value="Genomic_DNA"/>
</dbReference>
<gene>
    <name evidence="11" type="ORF">JRQ81_010675</name>
</gene>
<dbReference type="SMART" id="SM00112">
    <property type="entry name" value="CA"/>
    <property type="match status" value="2"/>
</dbReference>
<evidence type="ECO:0000256" key="6">
    <source>
        <dbReference type="ARBA" id="ARBA00022989"/>
    </source>
</evidence>
<dbReference type="AlphaFoldDB" id="A0A9Q0Y285"/>
<dbReference type="Proteomes" id="UP001142489">
    <property type="component" value="Unassembled WGS sequence"/>
</dbReference>
<dbReference type="PROSITE" id="PS00232">
    <property type="entry name" value="CADHERIN_1"/>
    <property type="match status" value="2"/>
</dbReference>
<dbReference type="InterPro" id="IPR015919">
    <property type="entry name" value="Cadherin-like_sf"/>
</dbReference>
<evidence type="ECO:0000256" key="2">
    <source>
        <dbReference type="ARBA" id="ARBA00022692"/>
    </source>
</evidence>
<organism evidence="11 12">
    <name type="scientific">Phrynocephalus forsythii</name>
    <dbReference type="NCBI Taxonomy" id="171643"/>
    <lineage>
        <taxon>Eukaryota</taxon>
        <taxon>Metazoa</taxon>
        <taxon>Chordata</taxon>
        <taxon>Craniata</taxon>
        <taxon>Vertebrata</taxon>
        <taxon>Euteleostomi</taxon>
        <taxon>Lepidosauria</taxon>
        <taxon>Squamata</taxon>
        <taxon>Bifurcata</taxon>
        <taxon>Unidentata</taxon>
        <taxon>Episquamata</taxon>
        <taxon>Toxicofera</taxon>
        <taxon>Iguania</taxon>
        <taxon>Acrodonta</taxon>
        <taxon>Agamidae</taxon>
        <taxon>Agaminae</taxon>
        <taxon>Phrynocephalus</taxon>
    </lineage>
</organism>
<keyword evidence="4 9" id="KW-0106">Calcium</keyword>
<keyword evidence="6" id="KW-1133">Transmembrane helix</keyword>
<evidence type="ECO:0000256" key="5">
    <source>
        <dbReference type="ARBA" id="ARBA00022889"/>
    </source>
</evidence>
<evidence type="ECO:0000256" key="7">
    <source>
        <dbReference type="ARBA" id="ARBA00023136"/>
    </source>
</evidence>
<evidence type="ECO:0000259" key="10">
    <source>
        <dbReference type="PROSITE" id="PS50268"/>
    </source>
</evidence>
<dbReference type="PANTHER" id="PTHR24028">
    <property type="entry name" value="CADHERIN-87A"/>
    <property type="match status" value="1"/>
</dbReference>
<dbReference type="OrthoDB" id="6252479at2759"/>
<comment type="subcellular location">
    <subcellularLocation>
        <location evidence="1">Membrane</location>
        <topology evidence="1">Single-pass membrane protein</topology>
    </subcellularLocation>
</comment>
<dbReference type="Gene3D" id="2.60.40.60">
    <property type="entry name" value="Cadherins"/>
    <property type="match status" value="2"/>
</dbReference>